<sequence>MADKLSMSGNAAAVIRDIDRLMNRDLPFASVVALTQTGRKIRDAERTEIQRAFDRPTRYTINSVYLTPATPAKPEAVVGLKADTSKGMPAVKYLAPEVSGGGRGWKRFEKALQRIGAMLPDEYAIPAAGAKLDAYGNMSRAQIIQILSYLRAFGEQGYRANATDKSRARRERVGRSANGFKTVNGVAYFVARRGHRIGARSWMHGRMQSLQSGVYAKRGIHGSDIVPVLVFVRAPGYQPRFRFFEVADQIARTAFEGELTRALAKYSRAFR</sequence>
<evidence type="ECO:0000313" key="1">
    <source>
        <dbReference type="EMBL" id="AQV94765.1"/>
    </source>
</evidence>
<protein>
    <submittedName>
        <fullName evidence="1">Uncharacterized protein</fullName>
    </submittedName>
</protein>
<dbReference type="RefSeq" id="WP_234824814.1">
    <property type="nucleotide sequence ID" value="NZ_CP017757.2"/>
</dbReference>
<dbReference type="Proteomes" id="UP000189627">
    <property type="component" value="Chromosome 1"/>
</dbReference>
<dbReference type="AlphaFoldDB" id="A0A1U9URK2"/>
<name>A0A1U9URK2_CUPNE</name>
<proteinExistence type="predicted"/>
<accession>A0A1U9URK2</accession>
<reference evidence="2" key="1">
    <citation type="submission" date="2017-02" db="EMBL/GenBank/DDBJ databases">
        <title>Complete genome sequence of Cupriavidus necator strain NH9, a 3-chlorobenzoate degrader.</title>
        <authorList>
            <person name="Moriuchi R."/>
            <person name="Dohra H."/>
            <person name="Ogawa N."/>
        </authorList>
    </citation>
    <scope>NUCLEOTIDE SEQUENCE [LARGE SCALE GENOMIC DNA]</scope>
    <source>
        <strain evidence="2">NH9</strain>
    </source>
</reference>
<evidence type="ECO:0000313" key="2">
    <source>
        <dbReference type="Proteomes" id="UP000189627"/>
    </source>
</evidence>
<organism evidence="1 2">
    <name type="scientific">Cupriavidus necator</name>
    <name type="common">Alcaligenes eutrophus</name>
    <name type="synonym">Ralstonia eutropha</name>
    <dbReference type="NCBI Taxonomy" id="106590"/>
    <lineage>
        <taxon>Bacteria</taxon>
        <taxon>Pseudomonadati</taxon>
        <taxon>Pseudomonadota</taxon>
        <taxon>Betaproteobacteria</taxon>
        <taxon>Burkholderiales</taxon>
        <taxon>Burkholderiaceae</taxon>
        <taxon>Cupriavidus</taxon>
    </lineage>
</organism>
<gene>
    <name evidence="1" type="ORF">BJN34_12830</name>
</gene>
<dbReference type="KEGG" id="cuh:BJN34_12830"/>
<dbReference type="EMBL" id="CP017757">
    <property type="protein sequence ID" value="AQV94765.1"/>
    <property type="molecule type" value="Genomic_DNA"/>
</dbReference>